<reference evidence="5" key="1">
    <citation type="submission" date="2015-11" db="EMBL/GenBank/DDBJ databases">
        <title>De novo transcriptome assembly of four potential Pierce s Disease insect vectors from Arizona vineyards.</title>
        <authorList>
            <person name="Tassone E.E."/>
        </authorList>
    </citation>
    <scope>NUCLEOTIDE SEQUENCE</scope>
</reference>
<evidence type="ECO:0000256" key="3">
    <source>
        <dbReference type="ARBA" id="ARBA00022574"/>
    </source>
</evidence>
<evidence type="ECO:0000256" key="2">
    <source>
        <dbReference type="ARBA" id="ARBA00022490"/>
    </source>
</evidence>
<feature type="non-terminal residue" evidence="5">
    <location>
        <position position="1"/>
    </location>
</feature>
<proteinExistence type="predicted"/>
<evidence type="ECO:0000256" key="4">
    <source>
        <dbReference type="ARBA" id="ARBA00022737"/>
    </source>
</evidence>
<evidence type="ECO:0000313" key="5">
    <source>
        <dbReference type="EMBL" id="JAS53640.1"/>
    </source>
</evidence>
<dbReference type="PANTHER" id="PTHR15598:SF5">
    <property type="entry name" value="ENHANCER OF MRNA-DECAPPING PROTEIN 4"/>
    <property type="match status" value="1"/>
</dbReference>
<name>A0A1B6FTV7_9HEMI</name>
<keyword evidence="3" id="KW-0853">WD repeat</keyword>
<keyword evidence="2" id="KW-0963">Cytoplasm</keyword>
<dbReference type="EMBL" id="GECZ01016129">
    <property type="protein sequence ID" value="JAS53640.1"/>
    <property type="molecule type" value="Transcribed_RNA"/>
</dbReference>
<dbReference type="GO" id="GO:0000932">
    <property type="term" value="C:P-body"/>
    <property type="evidence" value="ECO:0007669"/>
    <property type="project" value="TreeGrafter"/>
</dbReference>
<dbReference type="GO" id="GO:0031087">
    <property type="term" value="P:deadenylation-independent decapping of nuclear-transcribed mRNA"/>
    <property type="evidence" value="ECO:0007669"/>
    <property type="project" value="InterPro"/>
</dbReference>
<accession>A0A1B6FTV7</accession>
<sequence length="253" mass="28619">ILSSKTERQNASTIVNNSIDETKSETSWSEVPMLKSNEVKNQMKNWSNNVNDDKVAVVNCEILERLMDTVTKQSESIRKLENTLAAIVPSLQNFTLNITKKFDSCSDKSYDRIISSNTKFHKKNNADLKTLFEECVSAEISKQNFPNLITAEVEKNISKVAVVCQKSLQNDIMAKLNNIDKYVRDNVPGILSKSFKSTQNTINTTVKQSVEQSLKENFKQNVIPNIEEACANLFVQLHDVFEKGTTDYLQIIS</sequence>
<dbReference type="PANTHER" id="PTHR15598">
    <property type="entry name" value="ENHANCER OF MRNA-DECAPPING PROTEIN 4"/>
    <property type="match status" value="1"/>
</dbReference>
<evidence type="ECO:0000256" key="1">
    <source>
        <dbReference type="ARBA" id="ARBA00004496"/>
    </source>
</evidence>
<dbReference type="InterPro" id="IPR045152">
    <property type="entry name" value="EDC4-like"/>
</dbReference>
<organism evidence="5">
    <name type="scientific">Cuerna arida</name>
    <dbReference type="NCBI Taxonomy" id="1464854"/>
    <lineage>
        <taxon>Eukaryota</taxon>
        <taxon>Metazoa</taxon>
        <taxon>Ecdysozoa</taxon>
        <taxon>Arthropoda</taxon>
        <taxon>Hexapoda</taxon>
        <taxon>Insecta</taxon>
        <taxon>Pterygota</taxon>
        <taxon>Neoptera</taxon>
        <taxon>Paraneoptera</taxon>
        <taxon>Hemiptera</taxon>
        <taxon>Auchenorrhyncha</taxon>
        <taxon>Membracoidea</taxon>
        <taxon>Cicadellidae</taxon>
        <taxon>Cicadellinae</taxon>
        <taxon>Proconiini</taxon>
        <taxon>Cuerna</taxon>
    </lineage>
</organism>
<gene>
    <name evidence="5" type="ORF">g.47781</name>
</gene>
<comment type="subcellular location">
    <subcellularLocation>
        <location evidence="1">Cytoplasm</location>
    </subcellularLocation>
</comment>
<keyword evidence="4" id="KW-0677">Repeat</keyword>
<feature type="non-terminal residue" evidence="5">
    <location>
        <position position="253"/>
    </location>
</feature>
<dbReference type="AlphaFoldDB" id="A0A1B6FTV7"/>
<protein>
    <submittedName>
        <fullName evidence="5">Uncharacterized protein</fullName>
    </submittedName>
</protein>